<evidence type="ECO:0000313" key="6">
    <source>
        <dbReference type="Proteomes" id="UP000829354"/>
    </source>
</evidence>
<evidence type="ECO:0000259" key="4">
    <source>
        <dbReference type="PROSITE" id="PS51462"/>
    </source>
</evidence>
<dbReference type="Gene3D" id="3.90.79.10">
    <property type="entry name" value="Nucleoside Triphosphate Pyrophosphohydrolase"/>
    <property type="match status" value="1"/>
</dbReference>
<dbReference type="Pfam" id="PF00293">
    <property type="entry name" value="NUDIX"/>
    <property type="match status" value="1"/>
</dbReference>
<gene>
    <name evidence="5" type="ORF">L5515_007251</name>
</gene>
<dbReference type="InterPro" id="IPR020476">
    <property type="entry name" value="Nudix_hydrolase"/>
</dbReference>
<dbReference type="PROSITE" id="PS00893">
    <property type="entry name" value="NUDIX_BOX"/>
    <property type="match status" value="1"/>
</dbReference>
<evidence type="ECO:0000256" key="1">
    <source>
        <dbReference type="ARBA" id="ARBA00022801"/>
    </source>
</evidence>
<keyword evidence="1" id="KW-0378">Hydrolase</keyword>
<dbReference type="AlphaFoldDB" id="A0AAE9F6H0"/>
<evidence type="ECO:0000256" key="2">
    <source>
        <dbReference type="SAM" id="Coils"/>
    </source>
</evidence>
<dbReference type="InterPro" id="IPR028039">
    <property type="entry name" value="CCDC32"/>
</dbReference>
<dbReference type="GO" id="GO:0016787">
    <property type="term" value="F:hydrolase activity"/>
    <property type="evidence" value="ECO:0007669"/>
    <property type="project" value="UniProtKB-KW"/>
</dbReference>
<organism evidence="5 6">
    <name type="scientific">Caenorhabditis briggsae</name>
    <dbReference type="NCBI Taxonomy" id="6238"/>
    <lineage>
        <taxon>Eukaryota</taxon>
        <taxon>Metazoa</taxon>
        <taxon>Ecdysozoa</taxon>
        <taxon>Nematoda</taxon>
        <taxon>Chromadorea</taxon>
        <taxon>Rhabditida</taxon>
        <taxon>Rhabditina</taxon>
        <taxon>Rhabditomorpha</taxon>
        <taxon>Rhabditoidea</taxon>
        <taxon>Rhabditidae</taxon>
        <taxon>Peloderinae</taxon>
        <taxon>Caenorhabditis</taxon>
    </lineage>
</organism>
<dbReference type="InterPro" id="IPR029982">
    <property type="entry name" value="Kptn"/>
</dbReference>
<name>A0AAE9F6H0_CAEBR</name>
<protein>
    <recommendedName>
        <fullName evidence="4">Nudix hydrolase domain-containing protein</fullName>
    </recommendedName>
</protein>
<dbReference type="CDD" id="cd18888">
    <property type="entry name" value="NUDIX_ADPRase_Nudt5"/>
    <property type="match status" value="1"/>
</dbReference>
<dbReference type="Proteomes" id="UP000829354">
    <property type="component" value="Chromosome V"/>
</dbReference>
<sequence length="961" mass="108899">MASLSNGQEASVDKPANCPFQLFNQEVVWNGKWIQTRQVGFRTQTGQQGVWQSVHRNTKPAEAPADGVSIIARVRKQDKLFIVLVKQYRIPCGKLCLEFPAGLIDAGETAQQAAIRELKEETGYACKKVVMESKLCFLDPGLTDDSQCLVVIDIDGDAPENLNPIQLLDSTESIEVLLVEQSKLMSYISELDSSSIVVESTFFHVGSVCATSERPAARFYLLGSPCSEKRLKAVKDKEQIDSKTILKDIKSLKNDQLFNFLTEPEKPTTSWETFDDDSLPEDKPIKPSIIRQKVAPQTCAINKNELAHILKYDLSQKLFDFYNQLDESQADRNESQEILQELKELANRRKRTKRRRMNERKLAKNRSRCAFRLFKRDHAFYLFSNAKKAKATNWFLQKRRGTSSSFEKSLRLHTLPNAWWESAKYLRSDQITVVVSFDGNIALTTDKQCRKSKWKMVNLVKLLPMEPENRGSLYELGCCDLSLECSGDCLAILAVFWTELNTNNVPAKCFGSIYRITKKRNVVFCKIISSPSMVACCRLTDRKSFTADHHCLLVFSKDAQVSAYRVEPTFIEKIDDVFEWFPSLALTNLPGGTLRTSCKICETYRYSAVGLDTGVIIASVCMIEGNVILDSIRLRFFSPISVVEFLPEVSNNVQRLLVSSFVGPGQIYRLKFANDKLSWEEECKFERAQYYDSITCACIYRFYHGAVPRVLFGTYSGRVLQYELPPPTTFVRKSMKSVPKCGKPINLLINNPIYTIKQTNFNEFSVVTPFGLYVIRENFATSKRLGKFGQLWVNRYQNKLLLANPSLASDYSRAELRRLSIDSINELAMRPRVGSTVSQLTYRFSDDDGLLDRTEKRRQTLGAKDYQRAATTSASGSSNGSTTRLRQLDVTITDQYYQDGPSDSTLLHSPNRPAPSPRVNAIHESSHPQSPLAHGDSTRPQPVFFRAINKNLTSPSRPPQK</sequence>
<dbReference type="InterPro" id="IPR020084">
    <property type="entry name" value="NUDIX_hydrolase_CS"/>
</dbReference>
<dbReference type="GO" id="GO:0015629">
    <property type="term" value="C:actin cytoskeleton"/>
    <property type="evidence" value="ECO:0007669"/>
    <property type="project" value="InterPro"/>
</dbReference>
<evidence type="ECO:0000313" key="5">
    <source>
        <dbReference type="EMBL" id="UMM33974.1"/>
    </source>
</evidence>
<dbReference type="Pfam" id="PF14989">
    <property type="entry name" value="CCDC32"/>
    <property type="match status" value="1"/>
</dbReference>
<keyword evidence="2" id="KW-0175">Coiled coil</keyword>
<feature type="domain" description="Nudix hydrolase" evidence="4">
    <location>
        <begin position="63"/>
        <end position="204"/>
    </location>
</feature>
<dbReference type="InterPro" id="IPR015797">
    <property type="entry name" value="NUDIX_hydrolase-like_dom_sf"/>
</dbReference>
<dbReference type="PRINTS" id="PR00502">
    <property type="entry name" value="NUDIXFAMILY"/>
</dbReference>
<keyword evidence="6" id="KW-1185">Reference proteome</keyword>
<dbReference type="InterPro" id="IPR000086">
    <property type="entry name" value="NUDIX_hydrolase_dom"/>
</dbReference>
<feature type="compositionally biased region" description="Polar residues" evidence="3">
    <location>
        <begin position="890"/>
        <end position="908"/>
    </location>
</feature>
<dbReference type="GO" id="GO:0007015">
    <property type="term" value="P:actin filament organization"/>
    <property type="evidence" value="ECO:0007669"/>
    <property type="project" value="InterPro"/>
</dbReference>
<feature type="compositionally biased region" description="Low complexity" evidence="3">
    <location>
        <begin position="869"/>
        <end position="883"/>
    </location>
</feature>
<accession>A0AAE9F6H0</accession>
<dbReference type="PANTHER" id="PTHR15435:SF2">
    <property type="entry name" value="KICSTOR COMPLEX PROTEIN KAPTIN"/>
    <property type="match status" value="1"/>
</dbReference>
<feature type="coiled-coil region" evidence="2">
    <location>
        <begin position="325"/>
        <end position="362"/>
    </location>
</feature>
<dbReference type="GO" id="GO:0003779">
    <property type="term" value="F:actin binding"/>
    <property type="evidence" value="ECO:0007669"/>
    <property type="project" value="InterPro"/>
</dbReference>
<evidence type="ECO:0000256" key="3">
    <source>
        <dbReference type="SAM" id="MobiDB-lite"/>
    </source>
</evidence>
<dbReference type="PANTHER" id="PTHR15435">
    <property type="entry name" value="KICSTOR COMPLEX PROTEIN KAPTIN"/>
    <property type="match status" value="1"/>
</dbReference>
<dbReference type="PROSITE" id="PS51462">
    <property type="entry name" value="NUDIX"/>
    <property type="match status" value="1"/>
</dbReference>
<dbReference type="SUPFAM" id="SSF55811">
    <property type="entry name" value="Nudix"/>
    <property type="match status" value="1"/>
</dbReference>
<proteinExistence type="predicted"/>
<feature type="region of interest" description="Disordered" evidence="3">
    <location>
        <begin position="858"/>
        <end position="943"/>
    </location>
</feature>
<reference evidence="5 6" key="1">
    <citation type="submission" date="2022-04" db="EMBL/GenBank/DDBJ databases">
        <title>Chromosome-level reference genomes for two strains of Caenorhabditis briggsae: an improved platform for comparative genomics.</title>
        <authorList>
            <person name="Stevens L."/>
            <person name="Andersen E."/>
        </authorList>
    </citation>
    <scope>NUCLEOTIDE SEQUENCE [LARGE SCALE GENOMIC DNA]</scope>
    <source>
        <strain evidence="5">VX34</strain>
        <tissue evidence="5">Whole-organism</tissue>
    </source>
</reference>
<dbReference type="EMBL" id="CP092624">
    <property type="protein sequence ID" value="UMM33974.1"/>
    <property type="molecule type" value="Genomic_DNA"/>
</dbReference>